<name>L7JWV2_TRAHO</name>
<gene>
    <name evidence="1" type="ORF">THOM_1499</name>
</gene>
<dbReference type="OMA" id="RIIHHIS"/>
<evidence type="ECO:0000313" key="2">
    <source>
        <dbReference type="Proteomes" id="UP000011185"/>
    </source>
</evidence>
<accession>L7JWV2</accession>
<dbReference type="EMBL" id="JH993944">
    <property type="protein sequence ID" value="ELQ75541.1"/>
    <property type="molecule type" value="Genomic_DNA"/>
</dbReference>
<keyword evidence="2" id="KW-1185">Reference proteome</keyword>
<dbReference type="AlphaFoldDB" id="L7JWV2"/>
<dbReference type="VEuPathDB" id="MicrosporidiaDB:THOM_1499"/>
<dbReference type="HOGENOM" id="CLU_1682194_0_0_1"/>
<proteinExistence type="predicted"/>
<reference evidence="1 2" key="1">
    <citation type="journal article" date="2012" name="PLoS Pathog.">
        <title>The genome of the obligate intracellular parasite Trachipleistophora hominis: new insights into microsporidian genome dynamics and reductive evolution.</title>
        <authorList>
            <person name="Heinz E."/>
            <person name="Williams T.A."/>
            <person name="Nakjang S."/>
            <person name="Noel C.J."/>
            <person name="Swan D.C."/>
            <person name="Goldberg A.V."/>
            <person name="Harris S.R."/>
            <person name="Weinmaier T."/>
            <person name="Markert S."/>
            <person name="Becher D."/>
            <person name="Bernhardt J."/>
            <person name="Dagan T."/>
            <person name="Hacker C."/>
            <person name="Lucocq J.M."/>
            <person name="Schweder T."/>
            <person name="Rattei T."/>
            <person name="Hall N."/>
            <person name="Hirt R.P."/>
            <person name="Embley T.M."/>
        </authorList>
    </citation>
    <scope>NUCLEOTIDE SEQUENCE [LARGE SCALE GENOMIC DNA]</scope>
</reference>
<feature type="non-terminal residue" evidence="1">
    <location>
        <position position="1"/>
    </location>
</feature>
<organism evidence="1 2">
    <name type="scientific">Trachipleistophora hominis</name>
    <name type="common">Microsporidian parasite</name>
    <dbReference type="NCBI Taxonomy" id="72359"/>
    <lineage>
        <taxon>Eukaryota</taxon>
        <taxon>Fungi</taxon>
        <taxon>Fungi incertae sedis</taxon>
        <taxon>Microsporidia</taxon>
        <taxon>Pleistophoridae</taxon>
        <taxon>Trachipleistophora</taxon>
    </lineage>
</organism>
<evidence type="ECO:0000313" key="1">
    <source>
        <dbReference type="EMBL" id="ELQ75541.1"/>
    </source>
</evidence>
<sequence>VKNLLELFGNVYLTVYIQVMVGNLGKSLKETWDLQFITGLCVEYHNSDISSKQPSFSQIIFVSVLAKLDKLETVKLINILVDETVLEKLSMNRQMRNLNFQKCYFYSRKKILRDRDLDGVNFSESYESICFEMCGENMHQKNFRRIIHHISSVFVLM</sequence>
<dbReference type="Proteomes" id="UP000011185">
    <property type="component" value="Unassembled WGS sequence"/>
</dbReference>
<dbReference type="InParanoid" id="L7JWV2"/>
<protein>
    <submittedName>
        <fullName evidence="1">Uncharacterized protein</fullName>
    </submittedName>
</protein>